<keyword evidence="2" id="KW-0963">Cytoplasm</keyword>
<keyword evidence="5" id="KW-0788">Thiol protease</keyword>
<evidence type="ECO:0000313" key="7">
    <source>
        <dbReference type="Proteomes" id="UP000235371"/>
    </source>
</evidence>
<dbReference type="PRINTS" id="PR00706">
    <property type="entry name" value="PYROGLUPTASE"/>
</dbReference>
<dbReference type="OrthoDB" id="407146at2759"/>
<evidence type="ECO:0000256" key="1">
    <source>
        <dbReference type="ARBA" id="ARBA00006641"/>
    </source>
</evidence>
<evidence type="ECO:0000256" key="5">
    <source>
        <dbReference type="ARBA" id="ARBA00022807"/>
    </source>
</evidence>
<keyword evidence="4" id="KW-0378">Hydrolase</keyword>
<sequence length="217" mass="24682">MTEEDGDENKVTVHVTGFGAFQDIKINPSWEIVSHLPSTLNHNWLNIQIITPPEAPKASYHYLYDVAPKLLEEHKPDVVVHIGLAVERTYFAIEKGAERDGYNQYPDNDRKVFNKSETKKAWGMSPPHLESSFDLEDVLVKWRAQVGKDVNLRTSDDVGNYVCGFVYYTSLEYSWKRRIDAPVVFMHVPPLPEKGDIEEGVKATLGLIQVLAESLLR</sequence>
<evidence type="ECO:0000256" key="3">
    <source>
        <dbReference type="ARBA" id="ARBA00022670"/>
    </source>
</evidence>
<keyword evidence="3" id="KW-0645">Protease</keyword>
<dbReference type="PANTHER" id="PTHR23402">
    <property type="entry name" value="PROTEASE FAMILY C15 PYROGLUTAMYL-PEPTIDASE I-RELATED"/>
    <property type="match status" value="1"/>
</dbReference>
<evidence type="ECO:0000256" key="2">
    <source>
        <dbReference type="ARBA" id="ARBA00022490"/>
    </source>
</evidence>
<accession>A0A2J6SEG8</accession>
<keyword evidence="7" id="KW-1185">Reference proteome</keyword>
<proteinExistence type="inferred from homology"/>
<protein>
    <submittedName>
        <fullName evidence="6">Peptidase C15, pyroglutamyl peptidase I-like protein</fullName>
    </submittedName>
</protein>
<dbReference type="InParanoid" id="A0A2J6SEG8"/>
<gene>
    <name evidence="6" type="ORF">K444DRAFT_549861</name>
</gene>
<dbReference type="Pfam" id="PF01470">
    <property type="entry name" value="Peptidase_C15"/>
    <property type="match status" value="1"/>
</dbReference>
<comment type="similarity">
    <text evidence="1">Belongs to the peptidase C15 family.</text>
</comment>
<dbReference type="GeneID" id="36584565"/>
<dbReference type="GO" id="GO:0006508">
    <property type="term" value="P:proteolysis"/>
    <property type="evidence" value="ECO:0007669"/>
    <property type="project" value="UniProtKB-KW"/>
</dbReference>
<dbReference type="SUPFAM" id="SSF53182">
    <property type="entry name" value="Pyrrolidone carboxyl peptidase (pyroglutamate aminopeptidase)"/>
    <property type="match status" value="1"/>
</dbReference>
<dbReference type="GO" id="GO:0005829">
    <property type="term" value="C:cytosol"/>
    <property type="evidence" value="ECO:0007669"/>
    <property type="project" value="InterPro"/>
</dbReference>
<dbReference type="AlphaFoldDB" id="A0A2J6SEG8"/>
<dbReference type="RefSeq" id="XP_024726054.1">
    <property type="nucleotide sequence ID" value="XM_024876486.1"/>
</dbReference>
<dbReference type="Proteomes" id="UP000235371">
    <property type="component" value="Unassembled WGS sequence"/>
</dbReference>
<dbReference type="PANTHER" id="PTHR23402:SF1">
    <property type="entry name" value="PYROGLUTAMYL-PEPTIDASE I"/>
    <property type="match status" value="1"/>
</dbReference>
<dbReference type="EMBL" id="KZ613936">
    <property type="protein sequence ID" value="PMD49150.1"/>
    <property type="molecule type" value="Genomic_DNA"/>
</dbReference>
<dbReference type="InterPro" id="IPR000816">
    <property type="entry name" value="Peptidase_C15"/>
</dbReference>
<name>A0A2J6SEG8_9HELO</name>
<dbReference type="Gene3D" id="3.40.630.20">
    <property type="entry name" value="Peptidase C15, pyroglutamyl peptidase I-like"/>
    <property type="match status" value="1"/>
</dbReference>
<reference evidence="6 7" key="1">
    <citation type="submission" date="2016-04" db="EMBL/GenBank/DDBJ databases">
        <title>A degradative enzymes factory behind the ericoid mycorrhizal symbiosis.</title>
        <authorList>
            <consortium name="DOE Joint Genome Institute"/>
            <person name="Martino E."/>
            <person name="Morin E."/>
            <person name="Grelet G."/>
            <person name="Kuo A."/>
            <person name="Kohler A."/>
            <person name="Daghino S."/>
            <person name="Barry K."/>
            <person name="Choi C."/>
            <person name="Cichocki N."/>
            <person name="Clum A."/>
            <person name="Copeland A."/>
            <person name="Hainaut M."/>
            <person name="Haridas S."/>
            <person name="Labutti K."/>
            <person name="Lindquist E."/>
            <person name="Lipzen A."/>
            <person name="Khouja H.-R."/>
            <person name="Murat C."/>
            <person name="Ohm R."/>
            <person name="Olson A."/>
            <person name="Spatafora J."/>
            <person name="Veneault-Fourrey C."/>
            <person name="Henrissat B."/>
            <person name="Grigoriev I."/>
            <person name="Martin F."/>
            <person name="Perotto S."/>
        </authorList>
    </citation>
    <scope>NUCLEOTIDE SEQUENCE [LARGE SCALE GENOMIC DNA]</scope>
    <source>
        <strain evidence="6 7">E</strain>
    </source>
</reference>
<evidence type="ECO:0000313" key="6">
    <source>
        <dbReference type="EMBL" id="PMD49150.1"/>
    </source>
</evidence>
<evidence type="ECO:0000256" key="4">
    <source>
        <dbReference type="ARBA" id="ARBA00022801"/>
    </source>
</evidence>
<dbReference type="InterPro" id="IPR036440">
    <property type="entry name" value="Peptidase_C15-like_sf"/>
</dbReference>
<organism evidence="6 7">
    <name type="scientific">Hyaloscypha bicolor E</name>
    <dbReference type="NCBI Taxonomy" id="1095630"/>
    <lineage>
        <taxon>Eukaryota</taxon>
        <taxon>Fungi</taxon>
        <taxon>Dikarya</taxon>
        <taxon>Ascomycota</taxon>
        <taxon>Pezizomycotina</taxon>
        <taxon>Leotiomycetes</taxon>
        <taxon>Helotiales</taxon>
        <taxon>Hyaloscyphaceae</taxon>
        <taxon>Hyaloscypha</taxon>
        <taxon>Hyaloscypha bicolor</taxon>
    </lineage>
</organism>
<dbReference type="GO" id="GO:0016920">
    <property type="term" value="F:pyroglutamyl-peptidase activity"/>
    <property type="evidence" value="ECO:0007669"/>
    <property type="project" value="InterPro"/>
</dbReference>
<dbReference type="InterPro" id="IPR016125">
    <property type="entry name" value="Peptidase_C15-like"/>
</dbReference>